<dbReference type="OrthoDB" id="2841294at2759"/>
<keyword evidence="1" id="KW-0732">Signal</keyword>
<gene>
    <name evidence="2" type="ORF">BDQ12DRAFT_690313</name>
</gene>
<dbReference type="Proteomes" id="UP000308652">
    <property type="component" value="Unassembled WGS sequence"/>
</dbReference>
<evidence type="ECO:0000256" key="1">
    <source>
        <dbReference type="SAM" id="SignalP"/>
    </source>
</evidence>
<dbReference type="EMBL" id="ML213637">
    <property type="protein sequence ID" value="TFK34054.1"/>
    <property type="molecule type" value="Genomic_DNA"/>
</dbReference>
<feature type="chain" id="PRO_5023029372" description="Phosphatidylglycerol/phosphatidylinositol transfer protein" evidence="1">
    <location>
        <begin position="19"/>
        <end position="142"/>
    </location>
</feature>
<name>A0A5C3LLQ7_9AGAR</name>
<dbReference type="Pfam" id="PF19271">
    <property type="entry name" value="Nis1"/>
    <property type="match status" value="1"/>
</dbReference>
<dbReference type="InterPro" id="IPR045469">
    <property type="entry name" value="Nis1"/>
</dbReference>
<evidence type="ECO:0000313" key="2">
    <source>
        <dbReference type="EMBL" id="TFK34054.1"/>
    </source>
</evidence>
<protein>
    <recommendedName>
        <fullName evidence="4">Phosphatidylglycerol/phosphatidylinositol transfer protein</fullName>
    </recommendedName>
</protein>
<organism evidence="2 3">
    <name type="scientific">Crucibulum laeve</name>
    <dbReference type="NCBI Taxonomy" id="68775"/>
    <lineage>
        <taxon>Eukaryota</taxon>
        <taxon>Fungi</taxon>
        <taxon>Dikarya</taxon>
        <taxon>Basidiomycota</taxon>
        <taxon>Agaricomycotina</taxon>
        <taxon>Agaricomycetes</taxon>
        <taxon>Agaricomycetidae</taxon>
        <taxon>Agaricales</taxon>
        <taxon>Agaricineae</taxon>
        <taxon>Nidulariaceae</taxon>
        <taxon>Crucibulum</taxon>
    </lineage>
</organism>
<feature type="signal peptide" evidence="1">
    <location>
        <begin position="1"/>
        <end position="18"/>
    </location>
</feature>
<evidence type="ECO:0008006" key="4">
    <source>
        <dbReference type="Google" id="ProtNLM"/>
    </source>
</evidence>
<evidence type="ECO:0000313" key="3">
    <source>
        <dbReference type="Proteomes" id="UP000308652"/>
    </source>
</evidence>
<reference evidence="2 3" key="1">
    <citation type="journal article" date="2019" name="Nat. Ecol. Evol.">
        <title>Megaphylogeny resolves global patterns of mushroom evolution.</title>
        <authorList>
            <person name="Varga T."/>
            <person name="Krizsan K."/>
            <person name="Foldi C."/>
            <person name="Dima B."/>
            <person name="Sanchez-Garcia M."/>
            <person name="Sanchez-Ramirez S."/>
            <person name="Szollosi G.J."/>
            <person name="Szarkandi J.G."/>
            <person name="Papp V."/>
            <person name="Albert L."/>
            <person name="Andreopoulos W."/>
            <person name="Angelini C."/>
            <person name="Antonin V."/>
            <person name="Barry K.W."/>
            <person name="Bougher N.L."/>
            <person name="Buchanan P."/>
            <person name="Buyck B."/>
            <person name="Bense V."/>
            <person name="Catcheside P."/>
            <person name="Chovatia M."/>
            <person name="Cooper J."/>
            <person name="Damon W."/>
            <person name="Desjardin D."/>
            <person name="Finy P."/>
            <person name="Geml J."/>
            <person name="Haridas S."/>
            <person name="Hughes K."/>
            <person name="Justo A."/>
            <person name="Karasinski D."/>
            <person name="Kautmanova I."/>
            <person name="Kiss B."/>
            <person name="Kocsube S."/>
            <person name="Kotiranta H."/>
            <person name="LaButti K.M."/>
            <person name="Lechner B.E."/>
            <person name="Liimatainen K."/>
            <person name="Lipzen A."/>
            <person name="Lukacs Z."/>
            <person name="Mihaltcheva S."/>
            <person name="Morgado L.N."/>
            <person name="Niskanen T."/>
            <person name="Noordeloos M.E."/>
            <person name="Ohm R.A."/>
            <person name="Ortiz-Santana B."/>
            <person name="Ovrebo C."/>
            <person name="Racz N."/>
            <person name="Riley R."/>
            <person name="Savchenko A."/>
            <person name="Shiryaev A."/>
            <person name="Soop K."/>
            <person name="Spirin V."/>
            <person name="Szebenyi C."/>
            <person name="Tomsovsky M."/>
            <person name="Tulloss R.E."/>
            <person name="Uehling J."/>
            <person name="Grigoriev I.V."/>
            <person name="Vagvolgyi C."/>
            <person name="Papp T."/>
            <person name="Martin F.M."/>
            <person name="Miettinen O."/>
            <person name="Hibbett D.S."/>
            <person name="Nagy L.G."/>
        </authorList>
    </citation>
    <scope>NUCLEOTIDE SEQUENCE [LARGE SCALE GENOMIC DNA]</scope>
    <source>
        <strain evidence="2 3">CBS 166.37</strain>
    </source>
</reference>
<keyword evidence="3" id="KW-1185">Reference proteome</keyword>
<proteinExistence type="predicted"/>
<accession>A0A5C3LLQ7</accession>
<dbReference type="AlphaFoldDB" id="A0A5C3LLQ7"/>
<sequence length="142" mass="14799">MNFLFVYTLATLFSVVFAQRAAIGFPNDGTSVTAGSKLLVEIDRGNSLSASQEVAIVIGLQSCPSSACAAPSDIMGSILYNGPFAPKLQANATFKPPHQNFTVTIPSTIAKGKAQLGVVHVSLIGAGQAPFLETFNITLNVV</sequence>